<keyword evidence="1" id="KW-0472">Membrane</keyword>
<dbReference type="Proteomes" id="UP000236740">
    <property type="component" value="Unassembled WGS sequence"/>
</dbReference>
<accession>A0A1H5TG71</accession>
<evidence type="ECO:0000313" key="3">
    <source>
        <dbReference type="Proteomes" id="UP000236740"/>
    </source>
</evidence>
<dbReference type="Pfam" id="PF26072">
    <property type="entry name" value="DUF8029"/>
    <property type="match status" value="1"/>
</dbReference>
<evidence type="ECO:0000313" key="2">
    <source>
        <dbReference type="EMBL" id="SEF61809.1"/>
    </source>
</evidence>
<reference evidence="2 3" key="1">
    <citation type="submission" date="2016-10" db="EMBL/GenBank/DDBJ databases">
        <authorList>
            <person name="de Groot N.N."/>
        </authorList>
    </citation>
    <scope>NUCLEOTIDE SEQUENCE [LARGE SCALE GENOMIC DNA]</scope>
    <source>
        <strain evidence="2 3">CGMCC 1.10331</strain>
    </source>
</reference>
<dbReference type="InterPro" id="IPR058342">
    <property type="entry name" value="DUF8029"/>
</dbReference>
<sequence>MIASDMSSTLAPTAAAVPLQLGGLLSEPLGQALAVIVAIAVVVLVGRIALKIAWRLVTIAAVVVGALLLLSFFGISVL</sequence>
<evidence type="ECO:0000256" key="1">
    <source>
        <dbReference type="SAM" id="Phobius"/>
    </source>
</evidence>
<dbReference type="EMBL" id="FNVN01000001">
    <property type="protein sequence ID" value="SEF61809.1"/>
    <property type="molecule type" value="Genomic_DNA"/>
</dbReference>
<keyword evidence="3" id="KW-1185">Reference proteome</keyword>
<gene>
    <name evidence="2" type="ORF">SAMN04488133_0271</name>
</gene>
<proteinExistence type="predicted"/>
<organism evidence="2 3">
    <name type="scientific">Halobellus limi</name>
    <dbReference type="NCBI Taxonomy" id="699433"/>
    <lineage>
        <taxon>Archaea</taxon>
        <taxon>Methanobacteriati</taxon>
        <taxon>Methanobacteriota</taxon>
        <taxon>Stenosarchaea group</taxon>
        <taxon>Halobacteria</taxon>
        <taxon>Halobacteriales</taxon>
        <taxon>Haloferacaceae</taxon>
        <taxon>Halobellus</taxon>
    </lineage>
</organism>
<keyword evidence="1" id="KW-1133">Transmembrane helix</keyword>
<feature type="transmembrane region" description="Helical" evidence="1">
    <location>
        <begin position="57"/>
        <end position="77"/>
    </location>
</feature>
<dbReference type="AlphaFoldDB" id="A0A1H5TG71"/>
<protein>
    <submittedName>
        <fullName evidence="2">Uncharacterized protein</fullName>
    </submittedName>
</protein>
<name>A0A1H5TG71_9EURY</name>
<keyword evidence="1" id="KW-0812">Transmembrane</keyword>
<feature type="transmembrane region" description="Helical" evidence="1">
    <location>
        <begin position="29"/>
        <end position="50"/>
    </location>
</feature>